<dbReference type="SUPFAM" id="SSF52172">
    <property type="entry name" value="CheY-like"/>
    <property type="match status" value="1"/>
</dbReference>
<dbReference type="InterPro" id="IPR039420">
    <property type="entry name" value="WalR-like"/>
</dbReference>
<dbReference type="InterPro" id="IPR011006">
    <property type="entry name" value="CheY-like_superfamily"/>
</dbReference>
<evidence type="ECO:0000313" key="5">
    <source>
        <dbReference type="Proteomes" id="UP000321424"/>
    </source>
</evidence>
<dbReference type="SMART" id="SM00421">
    <property type="entry name" value="HTH_LUXR"/>
    <property type="match status" value="1"/>
</dbReference>
<dbReference type="Pfam" id="PF00196">
    <property type="entry name" value="GerE"/>
    <property type="match status" value="1"/>
</dbReference>
<keyword evidence="2" id="KW-0597">Phosphoprotein</keyword>
<dbReference type="EMBL" id="BJXA01000036">
    <property type="protein sequence ID" value="GEM40406.1"/>
    <property type="molecule type" value="Genomic_DNA"/>
</dbReference>
<dbReference type="PANTHER" id="PTHR43214">
    <property type="entry name" value="TWO-COMPONENT RESPONSE REGULATOR"/>
    <property type="match status" value="1"/>
</dbReference>
<evidence type="ECO:0000256" key="1">
    <source>
        <dbReference type="ARBA" id="ARBA00023125"/>
    </source>
</evidence>
<dbReference type="Gene3D" id="3.40.50.2300">
    <property type="match status" value="1"/>
</dbReference>
<gene>
    <name evidence="4" type="ORF">NN4_49250</name>
</gene>
<feature type="domain" description="Response regulatory" evidence="3">
    <location>
        <begin position="18"/>
        <end position="132"/>
    </location>
</feature>
<dbReference type="RefSeq" id="WP_246181057.1">
    <property type="nucleotide sequence ID" value="NZ_BJXA01000036.1"/>
</dbReference>
<reference evidence="4 5" key="1">
    <citation type="submission" date="2019-07" db="EMBL/GenBank/DDBJ databases">
        <title>Whole genome shotgun sequence of Nocardia ninae NBRC 108245.</title>
        <authorList>
            <person name="Hosoyama A."/>
            <person name="Uohara A."/>
            <person name="Ohji S."/>
            <person name="Ichikawa N."/>
        </authorList>
    </citation>
    <scope>NUCLEOTIDE SEQUENCE [LARGE SCALE GENOMIC DNA]</scope>
    <source>
        <strain evidence="4 5">NBRC 108245</strain>
    </source>
</reference>
<dbReference type="Pfam" id="PF00072">
    <property type="entry name" value="Response_reg"/>
    <property type="match status" value="1"/>
</dbReference>
<comment type="caution">
    <text evidence="4">The sequence shown here is derived from an EMBL/GenBank/DDBJ whole genome shotgun (WGS) entry which is preliminary data.</text>
</comment>
<dbReference type="PROSITE" id="PS50110">
    <property type="entry name" value="RESPONSE_REGULATORY"/>
    <property type="match status" value="1"/>
</dbReference>
<dbReference type="AlphaFoldDB" id="A0A511MKF5"/>
<dbReference type="InterPro" id="IPR000792">
    <property type="entry name" value="Tscrpt_reg_LuxR_C"/>
</dbReference>
<dbReference type="CDD" id="cd06170">
    <property type="entry name" value="LuxR_C_like"/>
    <property type="match status" value="1"/>
</dbReference>
<evidence type="ECO:0000313" key="4">
    <source>
        <dbReference type="EMBL" id="GEM40406.1"/>
    </source>
</evidence>
<evidence type="ECO:0000256" key="2">
    <source>
        <dbReference type="PROSITE-ProRule" id="PRU00169"/>
    </source>
</evidence>
<dbReference type="InterPro" id="IPR016032">
    <property type="entry name" value="Sig_transdc_resp-reg_C-effctor"/>
</dbReference>
<dbReference type="Gene3D" id="1.10.10.10">
    <property type="entry name" value="Winged helix-like DNA-binding domain superfamily/Winged helix DNA-binding domain"/>
    <property type="match status" value="1"/>
</dbReference>
<dbReference type="Proteomes" id="UP000321424">
    <property type="component" value="Unassembled WGS sequence"/>
</dbReference>
<proteinExistence type="predicted"/>
<dbReference type="PRINTS" id="PR00038">
    <property type="entry name" value="HTHLUXR"/>
</dbReference>
<keyword evidence="5" id="KW-1185">Reference proteome</keyword>
<dbReference type="GO" id="GO:0006355">
    <property type="term" value="P:regulation of DNA-templated transcription"/>
    <property type="evidence" value="ECO:0007669"/>
    <property type="project" value="InterPro"/>
</dbReference>
<dbReference type="GO" id="GO:0000160">
    <property type="term" value="P:phosphorelay signal transduction system"/>
    <property type="evidence" value="ECO:0007669"/>
    <property type="project" value="InterPro"/>
</dbReference>
<dbReference type="InterPro" id="IPR001789">
    <property type="entry name" value="Sig_transdc_resp-reg_receiver"/>
</dbReference>
<protein>
    <submittedName>
        <fullName evidence="4">DNA-binding response regulator</fullName>
    </submittedName>
</protein>
<dbReference type="PROSITE" id="PS00622">
    <property type="entry name" value="HTH_LUXR_1"/>
    <property type="match status" value="1"/>
</dbReference>
<organism evidence="4 5">
    <name type="scientific">Nocardia ninae NBRC 108245</name>
    <dbReference type="NCBI Taxonomy" id="1210091"/>
    <lineage>
        <taxon>Bacteria</taxon>
        <taxon>Bacillati</taxon>
        <taxon>Actinomycetota</taxon>
        <taxon>Actinomycetes</taxon>
        <taxon>Mycobacteriales</taxon>
        <taxon>Nocardiaceae</taxon>
        <taxon>Nocardia</taxon>
    </lineage>
</organism>
<name>A0A511MKF5_9NOCA</name>
<dbReference type="SUPFAM" id="SSF46894">
    <property type="entry name" value="C-terminal effector domain of the bipartite response regulators"/>
    <property type="match status" value="1"/>
</dbReference>
<feature type="modified residue" description="4-aspartylphosphate" evidence="2">
    <location>
        <position position="67"/>
    </location>
</feature>
<keyword evidence="1 4" id="KW-0238">DNA-binding</keyword>
<accession>A0A511MKF5</accession>
<dbReference type="InterPro" id="IPR036388">
    <property type="entry name" value="WH-like_DNA-bd_sf"/>
</dbReference>
<evidence type="ECO:0000259" key="3">
    <source>
        <dbReference type="PROSITE" id="PS50110"/>
    </source>
</evidence>
<dbReference type="SMART" id="SM00448">
    <property type="entry name" value="REC"/>
    <property type="match status" value="1"/>
</dbReference>
<dbReference type="GO" id="GO:0003677">
    <property type="term" value="F:DNA binding"/>
    <property type="evidence" value="ECO:0007669"/>
    <property type="project" value="UniProtKB-KW"/>
</dbReference>
<sequence length="228" mass="24675">MMDTSTDKPRGFGASMIRIGVVEDHEVFVDGLHRNLADEPDLEVVASAATVEALITRMPVLDLVILDLLLPDESSPRENVMRLAAVGVHRVLVLTSGDRPDLVRDAARAGVLAVIRKSETSEAIRAAIRAVAAGDTVGSIDWAAAIDADPNRAGLAPREEETLALYASGESARGVAALMGITPNTVKLYLSRIREKYAAVQRPANTKSELRQAAIDDGYTPRAWWRRR</sequence>